<evidence type="ECO:0000313" key="1">
    <source>
        <dbReference type="EMBL" id="ABG30794.1"/>
    </source>
</evidence>
<proteinExistence type="predicted"/>
<protein>
    <submittedName>
        <fullName evidence="1">Uncharacterized protein</fullName>
    </submittedName>
</protein>
<dbReference type="InterPro" id="IPR049245">
    <property type="entry name" value="DUF6880"/>
</dbReference>
<keyword evidence="2" id="KW-1185">Reference proteome</keyword>
<dbReference type="Proteomes" id="UP000007029">
    <property type="component" value="Chromosome"/>
</dbReference>
<dbReference type="RefSeq" id="WP_011567416.1">
    <property type="nucleotide sequence ID" value="NC_008209.1"/>
</dbReference>
<gene>
    <name evidence="1" type="ordered locus">RD1_1138</name>
</gene>
<dbReference type="Pfam" id="PF21810">
    <property type="entry name" value="DUF6880"/>
    <property type="match status" value="1"/>
</dbReference>
<dbReference type="EMBL" id="CP000362">
    <property type="protein sequence ID" value="ABG30794.1"/>
    <property type="molecule type" value="Genomic_DNA"/>
</dbReference>
<reference evidence="1 2" key="1">
    <citation type="journal article" date="2007" name="J. Bacteriol.">
        <title>The complete genome sequence of Roseobacter denitrificans reveals a mixotrophic rather than photosynthetic metabolism.</title>
        <authorList>
            <person name="Swingley W.D."/>
            <person name="Sadekar S."/>
            <person name="Mastrian S.D."/>
            <person name="Matthies H.J."/>
            <person name="Hao J."/>
            <person name="Ramos H."/>
            <person name="Acharya C.R."/>
            <person name="Conrad A.L."/>
            <person name="Taylor H.L."/>
            <person name="Dejesa L.C."/>
            <person name="Shah M.K."/>
            <person name="O'huallachain M.E."/>
            <person name="Lince M.T."/>
            <person name="Blankenship R.E."/>
            <person name="Beatty J.T."/>
            <person name="Touchman J.W."/>
        </authorList>
    </citation>
    <scope>NUCLEOTIDE SEQUENCE [LARGE SCALE GENOMIC DNA]</scope>
    <source>
        <strain evidence="2">ATCC 33942 / OCh 114</strain>
    </source>
</reference>
<accession>Q16B49</accession>
<organism evidence="1 2">
    <name type="scientific">Roseobacter denitrificans (strain ATCC 33942 / OCh 114)</name>
    <name type="common">Erythrobacter sp. (strain OCh 114)</name>
    <name type="synonym">Roseobacter denitrificans</name>
    <dbReference type="NCBI Taxonomy" id="375451"/>
    <lineage>
        <taxon>Bacteria</taxon>
        <taxon>Pseudomonadati</taxon>
        <taxon>Pseudomonadota</taxon>
        <taxon>Alphaproteobacteria</taxon>
        <taxon>Rhodobacterales</taxon>
        <taxon>Roseobacteraceae</taxon>
        <taxon>Roseobacter</taxon>
    </lineage>
</organism>
<evidence type="ECO:0000313" key="2">
    <source>
        <dbReference type="Proteomes" id="UP000007029"/>
    </source>
</evidence>
<dbReference type="HOGENOM" id="CLU_2901407_0_0_5"/>
<name>Q16B49_ROSDO</name>
<dbReference type="OrthoDB" id="7183688at2"/>
<dbReference type="AlphaFoldDB" id="Q16B49"/>
<sequence length="62" mass="6657">MSKKTLIKANLKTLGAPKVTDLVMDLVKGSAVLQRRAVMELSAAPAPRAVRSKNATPVQTRQ</sequence>
<dbReference type="KEGG" id="rde:RD1_1138"/>